<name>A0AB74J7C8_AURPU</name>
<protein>
    <recommendedName>
        <fullName evidence="2">Carboxylesterase type B domain-containing protein</fullName>
    </recommendedName>
</protein>
<evidence type="ECO:0000313" key="3">
    <source>
        <dbReference type="EMBL" id="THW50961.1"/>
    </source>
</evidence>
<dbReference type="Gene3D" id="3.40.50.1820">
    <property type="entry name" value="alpha/beta hydrolase"/>
    <property type="match status" value="2"/>
</dbReference>
<dbReference type="InterPro" id="IPR050309">
    <property type="entry name" value="Type-B_Carboxylest/Lipase"/>
</dbReference>
<feature type="domain" description="Carboxylesterase type B" evidence="2">
    <location>
        <begin position="30"/>
        <end position="200"/>
    </location>
</feature>
<feature type="signal peptide" evidence="1">
    <location>
        <begin position="1"/>
        <end position="23"/>
    </location>
</feature>
<accession>A0AB74J7C8</accession>
<dbReference type="InterPro" id="IPR002018">
    <property type="entry name" value="CarbesteraseB"/>
</dbReference>
<reference evidence="3 4" key="1">
    <citation type="submission" date="2018-10" db="EMBL/GenBank/DDBJ databases">
        <title>Fifty Aureobasidium pullulans genomes reveal a recombining polyextremotolerant generalist.</title>
        <authorList>
            <person name="Gostincar C."/>
            <person name="Turk M."/>
            <person name="Zajc J."/>
            <person name="Gunde-Cimerman N."/>
        </authorList>
    </citation>
    <scope>NUCLEOTIDE SEQUENCE [LARGE SCALE GENOMIC DNA]</scope>
    <source>
        <strain evidence="3 4">EXF-10796</strain>
    </source>
</reference>
<comment type="caution">
    <text evidence="3">The sequence shown here is derived from an EMBL/GenBank/DDBJ whole genome shotgun (WGS) entry which is preliminary data.</text>
</comment>
<feature type="chain" id="PRO_5044505721" description="Carboxylesterase type B domain-containing protein" evidence="1">
    <location>
        <begin position="24"/>
        <end position="281"/>
    </location>
</feature>
<dbReference type="AlphaFoldDB" id="A0AB74J7C8"/>
<dbReference type="EMBL" id="QZAM01000017">
    <property type="protein sequence ID" value="THW50961.1"/>
    <property type="molecule type" value="Genomic_DNA"/>
</dbReference>
<dbReference type="Proteomes" id="UP000309076">
    <property type="component" value="Unassembled WGS sequence"/>
</dbReference>
<proteinExistence type="predicted"/>
<dbReference type="PANTHER" id="PTHR11559">
    <property type="entry name" value="CARBOXYLESTERASE"/>
    <property type="match status" value="1"/>
</dbReference>
<dbReference type="Pfam" id="PF00135">
    <property type="entry name" value="COesterase"/>
    <property type="match status" value="1"/>
</dbReference>
<evidence type="ECO:0000259" key="2">
    <source>
        <dbReference type="Pfam" id="PF00135"/>
    </source>
</evidence>
<evidence type="ECO:0000313" key="4">
    <source>
        <dbReference type="Proteomes" id="UP000309076"/>
    </source>
</evidence>
<dbReference type="SUPFAM" id="SSF53474">
    <property type="entry name" value="alpha/beta-Hydrolases"/>
    <property type="match status" value="1"/>
</dbReference>
<evidence type="ECO:0000256" key="1">
    <source>
        <dbReference type="SAM" id="SignalP"/>
    </source>
</evidence>
<organism evidence="3 4">
    <name type="scientific">Aureobasidium pullulans</name>
    <name type="common">Black yeast</name>
    <name type="synonym">Pullularia pullulans</name>
    <dbReference type="NCBI Taxonomy" id="5580"/>
    <lineage>
        <taxon>Eukaryota</taxon>
        <taxon>Fungi</taxon>
        <taxon>Dikarya</taxon>
        <taxon>Ascomycota</taxon>
        <taxon>Pezizomycotina</taxon>
        <taxon>Dothideomycetes</taxon>
        <taxon>Dothideomycetidae</taxon>
        <taxon>Dothideales</taxon>
        <taxon>Saccotheciaceae</taxon>
        <taxon>Aureobasidium</taxon>
    </lineage>
</organism>
<keyword evidence="1" id="KW-0732">Signal</keyword>
<dbReference type="InterPro" id="IPR029058">
    <property type="entry name" value="AB_hydrolase_fold"/>
</dbReference>
<gene>
    <name evidence="3" type="ORF">D6D21_01632</name>
</gene>
<sequence length="281" mass="29522">MPATNSAYTLLSVIAALSSISDAAPLEVDLGYVGVRGLRNETTGVNSYLGISFAAPPRAPIAIESQNKYTKGQIPNASSHNVQCNQGTPQWSEVVPILTTALASGGASIKSSEDCLHLDIFTPSMPESVSLPVLLSIHGGGYTLGNGADAAAGSNFVNRSDGGMIFVTIQHRLGGYGFLSSDAIEEESAPDAGLLDVRAATESLSEEALTNAIDASYEIGYAQGPYAYGVFYYGPAVDGRIIQDLPFQELEAGYFAKVPLITDHTTFERAGFSNLSTKTLQ</sequence>